<reference evidence="1" key="1">
    <citation type="journal article" date="2010" name="Science">
        <title>The genome of the Western clawed frog Xenopus tropicalis.</title>
        <authorList>
            <person name="Hellsten U."/>
            <person name="Harland R.M."/>
            <person name="Gilchrist M.J."/>
            <person name="Hendrix D."/>
            <person name="Jurka J."/>
            <person name="Kapitonov V."/>
            <person name="Ovcharenko I."/>
            <person name="Putnam N.H."/>
            <person name="Shu S."/>
            <person name="Taher L."/>
            <person name="Blitz I.L."/>
            <person name="Blumberg B."/>
            <person name="Dichmann D.S."/>
            <person name="Dubchak I."/>
            <person name="Amaya E."/>
            <person name="Detter J.C."/>
            <person name="Fletcher R."/>
            <person name="Gerhard D.S."/>
            <person name="Goodstein D."/>
            <person name="Graves T."/>
            <person name="Grigoriev I.V."/>
            <person name="Grimwood J."/>
            <person name="Kawashima T."/>
            <person name="Lindquist E."/>
            <person name="Lucas S.M."/>
            <person name="Mead P.E."/>
            <person name="Mitros T."/>
            <person name="Ogino H."/>
            <person name="Ohta Y."/>
            <person name="Poliakov A.V."/>
            <person name="Pollet N."/>
            <person name="Robert J."/>
            <person name="Salamov A."/>
            <person name="Sater A.K."/>
            <person name="Schmutz J."/>
            <person name="Terry A."/>
            <person name="Vize P.D."/>
            <person name="Warren W.C."/>
            <person name="Wells D."/>
            <person name="Wills A."/>
            <person name="Wilson R.K."/>
            <person name="Zimmerman L.B."/>
            <person name="Zorn A.M."/>
            <person name="Grainger R."/>
            <person name="Grammer T."/>
            <person name="Khokha M.K."/>
            <person name="Richardson P.M."/>
            <person name="Rokhsar D.S."/>
        </authorList>
    </citation>
    <scope>NUCLEOTIDE SEQUENCE [LARGE SCALE GENOMIC DNA]</scope>
    <source>
        <strain evidence="1">Nigerian</strain>
    </source>
</reference>
<dbReference type="GO" id="GO:0045277">
    <property type="term" value="C:respiratory chain complex IV"/>
    <property type="evidence" value="ECO:0007669"/>
    <property type="project" value="InterPro"/>
</dbReference>
<sequence length="62" mass="7060">HGQAISRAGVYKIERDSYDRTPDKNLPFCRENKSQLVGKVTRSFGEGFGVGFLILRYVILKK</sequence>
<reference evidence="1" key="2">
    <citation type="submission" date="2021-03" db="UniProtKB">
        <authorList>
            <consortium name="Ensembl"/>
        </authorList>
    </citation>
    <scope>IDENTIFICATION</scope>
</reference>
<accession>A0A803JVG3</accession>
<proteinExistence type="predicted"/>
<dbReference type="InterPro" id="IPR036636">
    <property type="entry name" value="COX7C/Cox8_sf"/>
</dbReference>
<dbReference type="InParanoid" id="A0A803JVG3"/>
<organism evidence="1">
    <name type="scientific">Xenopus tropicalis</name>
    <name type="common">Western clawed frog</name>
    <name type="synonym">Silurana tropicalis</name>
    <dbReference type="NCBI Taxonomy" id="8364"/>
    <lineage>
        <taxon>Eukaryota</taxon>
        <taxon>Metazoa</taxon>
        <taxon>Chordata</taxon>
        <taxon>Craniata</taxon>
        <taxon>Vertebrata</taxon>
        <taxon>Euteleostomi</taxon>
        <taxon>Amphibia</taxon>
        <taxon>Batrachia</taxon>
        <taxon>Anura</taxon>
        <taxon>Pipoidea</taxon>
        <taxon>Pipidae</taxon>
        <taxon>Xenopodinae</taxon>
        <taxon>Xenopus</taxon>
        <taxon>Silurana</taxon>
    </lineage>
</organism>
<dbReference type="Gene3D" id="4.10.49.10">
    <property type="entry name" value="Cytochrome c oxidase subunit VIIc"/>
    <property type="match status" value="1"/>
</dbReference>
<name>A0A803JVG3_XENTR</name>
<dbReference type="GO" id="GO:0006123">
    <property type="term" value="P:mitochondrial electron transport, cytochrome c to oxygen"/>
    <property type="evidence" value="ECO:0007669"/>
    <property type="project" value="InterPro"/>
</dbReference>
<dbReference type="GO" id="GO:0005739">
    <property type="term" value="C:mitochondrion"/>
    <property type="evidence" value="ECO:0007669"/>
    <property type="project" value="GOC"/>
</dbReference>
<evidence type="ECO:0000313" key="1">
    <source>
        <dbReference type="Ensembl" id="ENSXETP00000112006"/>
    </source>
</evidence>
<dbReference type="Ensembl" id="ENSXETT00000123086">
    <property type="protein sequence ID" value="ENSXETP00000112006"/>
    <property type="gene ID" value="ENSXETG00000049068"/>
</dbReference>
<dbReference type="SUPFAM" id="SSF81427">
    <property type="entry name" value="Mitochondrial cytochrome c oxidase subunit VIIc (aka VIIIa)"/>
    <property type="match status" value="1"/>
</dbReference>
<dbReference type="AlphaFoldDB" id="A0A803JVG3"/>
<protein>
    <submittedName>
        <fullName evidence="1">Uncharacterized protein</fullName>
    </submittedName>
</protein>